<dbReference type="KEGG" id="nneo:PQG83_02705"/>
<gene>
    <name evidence="1" type="ORF">PQG83_02705</name>
</gene>
<organism evidence="1 2">
    <name type="scientific">Candidatus Nitrospira neomarina</name>
    <dbReference type="NCBI Taxonomy" id="3020899"/>
    <lineage>
        <taxon>Bacteria</taxon>
        <taxon>Pseudomonadati</taxon>
        <taxon>Nitrospirota</taxon>
        <taxon>Nitrospiria</taxon>
        <taxon>Nitrospirales</taxon>
        <taxon>Nitrospiraceae</taxon>
        <taxon>Nitrospira</taxon>
    </lineage>
</organism>
<keyword evidence="2" id="KW-1185">Reference proteome</keyword>
<protein>
    <submittedName>
        <fullName evidence="1">Uncharacterized protein</fullName>
    </submittedName>
</protein>
<evidence type="ECO:0000313" key="2">
    <source>
        <dbReference type="Proteomes" id="UP001302494"/>
    </source>
</evidence>
<name>A0AA96GRD3_9BACT</name>
<dbReference type="Proteomes" id="UP001302494">
    <property type="component" value="Chromosome"/>
</dbReference>
<dbReference type="RefSeq" id="WP_312746515.1">
    <property type="nucleotide sequence ID" value="NZ_CP116968.1"/>
</dbReference>
<evidence type="ECO:0000313" key="1">
    <source>
        <dbReference type="EMBL" id="WNM62674.1"/>
    </source>
</evidence>
<dbReference type="AlphaFoldDB" id="A0AA96GRD3"/>
<reference evidence="1 2" key="1">
    <citation type="submission" date="2023-01" db="EMBL/GenBank/DDBJ databases">
        <title>Cultivation and genomic characterization of new, ubiquitous marine nitrite-oxidizing bacteria from the Nitrospirales.</title>
        <authorList>
            <person name="Mueller A.J."/>
            <person name="Daebeler A."/>
            <person name="Herbold C.W."/>
            <person name="Kirkegaard R.H."/>
            <person name="Daims H."/>
        </authorList>
    </citation>
    <scope>NUCLEOTIDE SEQUENCE [LARGE SCALE GENOMIC DNA]</scope>
    <source>
        <strain evidence="1 2">DK</strain>
    </source>
</reference>
<dbReference type="EMBL" id="CP116968">
    <property type="protein sequence ID" value="WNM62674.1"/>
    <property type="molecule type" value="Genomic_DNA"/>
</dbReference>
<sequence>MPLRKTTWWTIVVGLFLLGSMGGMLLASTNPTDSKVSATNPGKPITTSALHIVNEEGQVRATLSLWDGEHPALIMGDEHCDRRTSLAVYGKERTGLTLYGEDCKRRVALEVQSDDLPMFVLRDHLDNPRVQVVLNKDGSPLVRLFDANGKALWEKP</sequence>
<proteinExistence type="predicted"/>
<accession>A0AA96GRD3</accession>